<accession>A0ACA9KKZ8</accession>
<name>A0ACA9KKZ8_9GLOM</name>
<organism evidence="1 2">
    <name type="scientific">Acaulospora colombiana</name>
    <dbReference type="NCBI Taxonomy" id="27376"/>
    <lineage>
        <taxon>Eukaryota</taxon>
        <taxon>Fungi</taxon>
        <taxon>Fungi incertae sedis</taxon>
        <taxon>Mucoromycota</taxon>
        <taxon>Glomeromycotina</taxon>
        <taxon>Glomeromycetes</taxon>
        <taxon>Diversisporales</taxon>
        <taxon>Acaulosporaceae</taxon>
        <taxon>Acaulospora</taxon>
    </lineage>
</organism>
<gene>
    <name evidence="1" type="ORF">ACOLOM_LOCUS1893</name>
</gene>
<evidence type="ECO:0000313" key="1">
    <source>
        <dbReference type="EMBL" id="CAG8478470.1"/>
    </source>
</evidence>
<sequence length="351" mass="40049">MGISLVAILLIINSSSRGQQFVFHYPKTPKRREESDKIKRKIGEYEEFDDAFEEDVVIWPHGNMGDEGDNDHKNNDADQNNMSFKLFGFETEILATILCPKAQSSKFQLSIDDLTFVGQPVFLESTATDKPSTNGILNQKSSGTSNNAQSKLTFFHLVFVLEPPELELERQVDNVYRHVVTKLTAALNYEQRRCDYVRKEAEMILSLRENSGKNNIRLLSLINQIIREKYIFNIKMIRKLGSTLDEFMEEILKKSTLTKSIQQVYDSISADRIAHVLINDYIDLSLQVSPLAPTESDATGHGYDHYPIIAPYHTLLLLEDPEVILKNIPLDANPTLVQLIQILTPTKRYDL</sequence>
<dbReference type="EMBL" id="CAJVPT010002290">
    <property type="protein sequence ID" value="CAG8478470.1"/>
    <property type="molecule type" value="Genomic_DNA"/>
</dbReference>
<protein>
    <submittedName>
        <fullName evidence="1">15699_t:CDS:1</fullName>
    </submittedName>
</protein>
<reference evidence="1" key="1">
    <citation type="submission" date="2021-06" db="EMBL/GenBank/DDBJ databases">
        <authorList>
            <person name="Kallberg Y."/>
            <person name="Tangrot J."/>
            <person name="Rosling A."/>
        </authorList>
    </citation>
    <scope>NUCLEOTIDE SEQUENCE</scope>
    <source>
        <strain evidence="1">CL356</strain>
    </source>
</reference>
<comment type="caution">
    <text evidence="1">The sequence shown here is derived from an EMBL/GenBank/DDBJ whole genome shotgun (WGS) entry which is preliminary data.</text>
</comment>
<evidence type="ECO:0000313" key="2">
    <source>
        <dbReference type="Proteomes" id="UP000789525"/>
    </source>
</evidence>
<proteinExistence type="predicted"/>
<keyword evidence="2" id="KW-1185">Reference proteome</keyword>
<dbReference type="Proteomes" id="UP000789525">
    <property type="component" value="Unassembled WGS sequence"/>
</dbReference>